<name>A0AA91ZQX1_9BACI</name>
<proteinExistence type="predicted"/>
<reference evidence="2 3" key="1">
    <citation type="submission" date="2017-09" db="EMBL/GenBank/DDBJ databases">
        <title>Large-scale bioinformatics analysis of Bacillus genomes uncovers conserved roles of natural products in bacterial physiology.</title>
        <authorList>
            <consortium name="Agbiome Team Llc"/>
            <person name="Bleich R.M."/>
            <person name="Grubbs K.J."/>
            <person name="Santa Maria K.C."/>
            <person name="Allen S.E."/>
            <person name="Farag S."/>
            <person name="Shank E.A."/>
            <person name="Bowers A."/>
        </authorList>
    </citation>
    <scope>NUCLEOTIDE SEQUENCE [LARGE SCALE GENOMIC DNA]</scope>
    <source>
        <strain evidence="2 3">AFS092012</strain>
    </source>
</reference>
<evidence type="ECO:0000259" key="1">
    <source>
        <dbReference type="Pfam" id="PF13349"/>
    </source>
</evidence>
<sequence>MKKMILASIFIIVTVGVVFSLKEVRGKSFEKETSFAVDSVEEIEVNNENWNVEFKKAESKKVTIAAEGKQKDKKKDPVTVKNDGKKIIVNQQDQKGRFIDGFSFGKKGTIYISIPKNEVDTITLHNRSGDIKMNDVTTKNIVLSNVSGSEKIEGLSAEKGTFTSQAGELSVKDSSLKELSVSSTTGDNYITNVTTPKMKVTSTDGEVSIKDIKEGKLLLVETKLGDIGVSYKEAPTSLMLTANSNSSDITVNLNGLKKKTNTEKSKEGTIGDASNKVELLSKKGTININS</sequence>
<dbReference type="Proteomes" id="UP000221020">
    <property type="component" value="Unassembled WGS sequence"/>
</dbReference>
<comment type="caution">
    <text evidence="2">The sequence shown here is derived from an EMBL/GenBank/DDBJ whole genome shotgun (WGS) entry which is preliminary data.</text>
</comment>
<dbReference type="RefSeq" id="WP_097898341.1">
    <property type="nucleotide sequence ID" value="NZ_NVOR01000143.1"/>
</dbReference>
<protein>
    <recommendedName>
        <fullName evidence="1">DUF4097 domain-containing protein</fullName>
    </recommendedName>
</protein>
<accession>A0AA91ZQX1</accession>
<feature type="domain" description="DUF4097" evidence="1">
    <location>
        <begin position="40"/>
        <end position="289"/>
    </location>
</feature>
<evidence type="ECO:0000313" key="3">
    <source>
        <dbReference type="Proteomes" id="UP000221020"/>
    </source>
</evidence>
<dbReference type="AlphaFoldDB" id="A0AA91ZQX1"/>
<dbReference type="Pfam" id="PF13349">
    <property type="entry name" value="DUF4097"/>
    <property type="match status" value="1"/>
</dbReference>
<evidence type="ECO:0000313" key="2">
    <source>
        <dbReference type="EMBL" id="PED80051.1"/>
    </source>
</evidence>
<organism evidence="2 3">
    <name type="scientific">Bacillus pseudomycoides</name>
    <dbReference type="NCBI Taxonomy" id="64104"/>
    <lineage>
        <taxon>Bacteria</taxon>
        <taxon>Bacillati</taxon>
        <taxon>Bacillota</taxon>
        <taxon>Bacilli</taxon>
        <taxon>Bacillales</taxon>
        <taxon>Bacillaceae</taxon>
        <taxon>Bacillus</taxon>
        <taxon>Bacillus cereus group</taxon>
    </lineage>
</organism>
<dbReference type="InterPro" id="IPR025164">
    <property type="entry name" value="Toastrack_DUF4097"/>
</dbReference>
<dbReference type="EMBL" id="NVOR01000143">
    <property type="protein sequence ID" value="PED80051.1"/>
    <property type="molecule type" value="Genomic_DNA"/>
</dbReference>
<gene>
    <name evidence="2" type="ORF">CON65_24875</name>
</gene>